<dbReference type="RefSeq" id="XP_002341045.1">
    <property type="nucleotide sequence ID" value="XM_002341004.1"/>
</dbReference>
<sequence length="448" mass="52231">MSERSPRYYEYLTSRHLLRKRGYRTTLFCQFPVELIERIAIHIESDTDLISFALTCHGIAKCILSPLSGVWRERFNNKYDAGWQHSSEELGNEYRTRATLLQLDVFLRPFEGPLEHAWLKAIQTLLVESYMNKPGDKQTSRSKNMLRIAEAVQKTNFLSRPMVRNGRQTHMNPSTLFCAVQLCLSHMCFDPLGPGPCLRSNYDITEVYSYHHEFHHSLIDENGMICFDTLLHIRNFWQRHLLSARENSYASSYGNVTRRPREWVQPLEAKVTTMMLIDANRKSWPTRLDEHFPENIDLCPRKYFIGSEGFQGDMSLHYRIRGFYQDFPYPQEGIFGWLRICFVSYLLADDLESRDQPDAKDWDDYDFTSDFDRIYGFEGILIPGGKILLGKYFDVQSEGDEECERGPCIYWEHTHLGDVLDIMSVSQSIDYPFLTMFSSPAGSQAAEE</sequence>
<dbReference type="VEuPathDB" id="FungiDB:TSTA_070670"/>
<organism evidence="1 2">
    <name type="scientific">Talaromyces stipitatus (strain ATCC 10500 / CBS 375.48 / QM 6759 / NRRL 1006)</name>
    <name type="common">Penicillium stipitatum</name>
    <dbReference type="NCBI Taxonomy" id="441959"/>
    <lineage>
        <taxon>Eukaryota</taxon>
        <taxon>Fungi</taxon>
        <taxon>Dikarya</taxon>
        <taxon>Ascomycota</taxon>
        <taxon>Pezizomycotina</taxon>
        <taxon>Eurotiomycetes</taxon>
        <taxon>Eurotiomycetidae</taxon>
        <taxon>Eurotiales</taxon>
        <taxon>Trichocomaceae</taxon>
        <taxon>Talaromyces</taxon>
        <taxon>Talaromyces sect. Talaromyces</taxon>
    </lineage>
</organism>
<proteinExistence type="predicted"/>
<dbReference type="Proteomes" id="UP000001745">
    <property type="component" value="Unassembled WGS sequence"/>
</dbReference>
<keyword evidence="2" id="KW-1185">Reference proteome</keyword>
<dbReference type="eggNOG" id="ENOG502S3DJ">
    <property type="taxonomic scope" value="Eukaryota"/>
</dbReference>
<dbReference type="HOGENOM" id="CLU_030054_1_0_1"/>
<dbReference type="AlphaFoldDB" id="B8LTR6"/>
<dbReference type="OMA" id="SHELANC"/>
<evidence type="ECO:0000313" key="1">
    <source>
        <dbReference type="EMBL" id="EED23658.1"/>
    </source>
</evidence>
<dbReference type="GeneID" id="8102478"/>
<dbReference type="InParanoid" id="B8LTR6"/>
<reference evidence="2" key="1">
    <citation type="journal article" date="2015" name="Genome Announc.">
        <title>Genome sequence of the AIDS-associated pathogen Penicillium marneffei (ATCC18224) and its near taxonomic relative Talaromyces stipitatus (ATCC10500).</title>
        <authorList>
            <person name="Nierman W.C."/>
            <person name="Fedorova-Abrams N.D."/>
            <person name="Andrianopoulos A."/>
        </authorList>
    </citation>
    <scope>NUCLEOTIDE SEQUENCE [LARGE SCALE GENOMIC DNA]</scope>
    <source>
        <strain evidence="2">ATCC 10500 / CBS 375.48 / QM 6759 / NRRL 1006</strain>
    </source>
</reference>
<gene>
    <name evidence="1" type="ORF">TSTA_070670</name>
</gene>
<accession>B8LTR6</accession>
<name>B8LTR6_TALSN</name>
<dbReference type="STRING" id="441959.B8LTR6"/>
<evidence type="ECO:0000313" key="2">
    <source>
        <dbReference type="Proteomes" id="UP000001745"/>
    </source>
</evidence>
<dbReference type="OrthoDB" id="6339427at2759"/>
<protein>
    <submittedName>
        <fullName evidence="1">Uncharacterized protein</fullName>
    </submittedName>
</protein>
<dbReference type="EMBL" id="EQ962652">
    <property type="protein sequence ID" value="EED23658.1"/>
    <property type="molecule type" value="Genomic_DNA"/>
</dbReference>
<dbReference type="PhylomeDB" id="B8LTR6"/>